<sequence length="571" mass="63590">MTGIPNINDLSGSKASQGLSFAGDQSTKKLSKKLGEVNLKEKEQETHQLAAQFGLPYINLEKFPITQEALRKIDEEVVKELQVVCFYSTMEEIRLGVVDPGNEDVQKFLKDLEEKFHVEGSIYVISPKSLERVLKLYNTLPVIKAITKDIEINAEVLESVQVEVTDFRAFQTLLGKRKTSDLLTFILGAALKIDASDVHIEAEADQVVVRMRLDGILHDAAELNNDVYKQLISRIKLVSSLKININDQPQDGRFALKLSEGDVDVRVSTMPTVYGESIVMRILHQSRKGLSLDSLGLKGAAFDRLQTEISRPNGMIITTGPTGSGKTTTMYAIMQILNKPGVKIITLEDPVEYKMEGINQSQVDENRGYTFAKGLRSILRQDPDIAMVGEIRDLETAEIAIQAALTGHLILSTIHTNSGAAAIPRFLAIGAKPFLLAPALNCVIGQRLVRRICTSCQVEEKLTPDILKRIMEYLNKLPEKEKNKVDFNNLHFYKGQGCDKCHGFGYKGRVGIYEIYSIDEEIEKIILSGKISEYAIEDWAIGKGMTTMVQDGLLKALDKETSVEEIFRVID</sequence>
<evidence type="ECO:0000256" key="3">
    <source>
        <dbReference type="ARBA" id="ARBA00022840"/>
    </source>
</evidence>
<dbReference type="InterPro" id="IPR007831">
    <property type="entry name" value="T2SS_GspE_N"/>
</dbReference>
<dbReference type="InterPro" id="IPR037257">
    <property type="entry name" value="T2SS_E_N_sf"/>
</dbReference>
<dbReference type="PANTHER" id="PTHR30258">
    <property type="entry name" value="TYPE II SECRETION SYSTEM PROTEIN GSPE-RELATED"/>
    <property type="match status" value="1"/>
</dbReference>
<evidence type="ECO:0000259" key="4">
    <source>
        <dbReference type="SMART" id="SM00382"/>
    </source>
</evidence>
<dbReference type="PATRIC" id="fig|1619046.3.peg.906"/>
<name>A0A0G0ISD2_9BACT</name>
<comment type="similarity">
    <text evidence="1">Belongs to the GSP E family.</text>
</comment>
<dbReference type="CDD" id="cd01129">
    <property type="entry name" value="PulE-GspE-like"/>
    <property type="match status" value="1"/>
</dbReference>
<evidence type="ECO:0000256" key="2">
    <source>
        <dbReference type="ARBA" id="ARBA00022741"/>
    </source>
</evidence>
<proteinExistence type="inferred from homology"/>
<keyword evidence="2" id="KW-0547">Nucleotide-binding</keyword>
<dbReference type="GO" id="GO:0005886">
    <property type="term" value="C:plasma membrane"/>
    <property type="evidence" value="ECO:0007669"/>
    <property type="project" value="TreeGrafter"/>
</dbReference>
<dbReference type="SUPFAM" id="SSF52540">
    <property type="entry name" value="P-loop containing nucleoside triphosphate hydrolases"/>
    <property type="match status" value="1"/>
</dbReference>
<dbReference type="Proteomes" id="UP000034849">
    <property type="component" value="Unassembled WGS sequence"/>
</dbReference>
<evidence type="ECO:0000313" key="5">
    <source>
        <dbReference type="EMBL" id="KKQ27079.1"/>
    </source>
</evidence>
<evidence type="ECO:0000256" key="1">
    <source>
        <dbReference type="ARBA" id="ARBA00006611"/>
    </source>
</evidence>
<dbReference type="EMBL" id="LBSX01000015">
    <property type="protein sequence ID" value="KKQ27079.1"/>
    <property type="molecule type" value="Genomic_DNA"/>
</dbReference>
<dbReference type="SUPFAM" id="SSF160246">
    <property type="entry name" value="EspE N-terminal domain-like"/>
    <property type="match status" value="1"/>
</dbReference>
<dbReference type="GO" id="GO:0016887">
    <property type="term" value="F:ATP hydrolysis activity"/>
    <property type="evidence" value="ECO:0007669"/>
    <property type="project" value="TreeGrafter"/>
</dbReference>
<dbReference type="InterPro" id="IPR001482">
    <property type="entry name" value="T2SS/T4SS_dom"/>
</dbReference>
<dbReference type="Pfam" id="PF05157">
    <property type="entry name" value="MshEN"/>
    <property type="match status" value="1"/>
</dbReference>
<dbReference type="AlphaFoldDB" id="A0A0G0ISD2"/>
<dbReference type="InterPro" id="IPR027417">
    <property type="entry name" value="P-loop_NTPase"/>
</dbReference>
<feature type="domain" description="AAA+ ATPase" evidence="4">
    <location>
        <begin position="312"/>
        <end position="450"/>
    </location>
</feature>
<evidence type="ECO:0000313" key="6">
    <source>
        <dbReference type="Proteomes" id="UP000034849"/>
    </source>
</evidence>
<dbReference type="SMART" id="SM00382">
    <property type="entry name" value="AAA"/>
    <property type="match status" value="1"/>
</dbReference>
<accession>A0A0G0ISD2</accession>
<dbReference type="PANTHER" id="PTHR30258:SF1">
    <property type="entry name" value="PROTEIN TRANSPORT PROTEIN HOFB HOMOLOG"/>
    <property type="match status" value="1"/>
</dbReference>
<dbReference type="Gene3D" id="3.30.450.90">
    <property type="match status" value="1"/>
</dbReference>
<gene>
    <name evidence="5" type="ORF">US42_C0015G0022</name>
</gene>
<reference evidence="5 6" key="1">
    <citation type="journal article" date="2015" name="Nature">
        <title>rRNA introns, odd ribosomes, and small enigmatic genomes across a large radiation of phyla.</title>
        <authorList>
            <person name="Brown C.T."/>
            <person name="Hug L.A."/>
            <person name="Thomas B.C."/>
            <person name="Sharon I."/>
            <person name="Castelle C.J."/>
            <person name="Singh A."/>
            <person name="Wilkins M.J."/>
            <person name="Williams K.H."/>
            <person name="Banfield J.F."/>
        </authorList>
    </citation>
    <scope>NUCLEOTIDE SEQUENCE [LARGE SCALE GENOMIC DNA]</scope>
</reference>
<organism evidence="5 6">
    <name type="scientific">Candidatus Magasanikbacteria bacterium GW2011_GWC2_37_14</name>
    <dbReference type="NCBI Taxonomy" id="1619046"/>
    <lineage>
        <taxon>Bacteria</taxon>
        <taxon>Candidatus Magasanikiibacteriota</taxon>
    </lineage>
</organism>
<keyword evidence="3" id="KW-0067">ATP-binding</keyword>
<dbReference type="Pfam" id="PF00437">
    <property type="entry name" value="T2SSE"/>
    <property type="match status" value="1"/>
</dbReference>
<protein>
    <submittedName>
        <fullName evidence="5">Type IV-A pilus assembly ATPase PilB</fullName>
    </submittedName>
</protein>
<comment type="caution">
    <text evidence="5">The sequence shown here is derived from an EMBL/GenBank/DDBJ whole genome shotgun (WGS) entry which is preliminary data.</text>
</comment>
<dbReference type="Gene3D" id="3.40.50.300">
    <property type="entry name" value="P-loop containing nucleotide triphosphate hydrolases"/>
    <property type="match status" value="1"/>
</dbReference>
<dbReference type="GO" id="GO:0005524">
    <property type="term" value="F:ATP binding"/>
    <property type="evidence" value="ECO:0007669"/>
    <property type="project" value="UniProtKB-KW"/>
</dbReference>
<dbReference type="InterPro" id="IPR003593">
    <property type="entry name" value="AAA+_ATPase"/>
</dbReference>
<dbReference type="STRING" id="1619046.US42_C0015G0022"/>